<dbReference type="FunFam" id="2.10.50.10:FF:000007">
    <property type="entry name" value="TNF receptor superfamily member 14"/>
    <property type="match status" value="1"/>
</dbReference>
<feature type="domain" description="TNFR-Cys" evidence="2">
    <location>
        <begin position="49"/>
        <end position="91"/>
    </location>
</feature>
<sequence length="116" mass="12875">GTCAECLQRTFLTCRRSEYQIWDKCCPKCSAGSRVRKDCTDFRSTFCLDCDEGTFMDRPTGRTACFPCTRCDSGSVVKIKTACTATSDTVCELLEGFYCTDSSKYGCVKAEKHSSC</sequence>
<organism evidence="3 4">
    <name type="scientific">Etheostoma spectabile</name>
    <name type="common">orangethroat darter</name>
    <dbReference type="NCBI Taxonomy" id="54343"/>
    <lineage>
        <taxon>Eukaryota</taxon>
        <taxon>Metazoa</taxon>
        <taxon>Chordata</taxon>
        <taxon>Craniata</taxon>
        <taxon>Vertebrata</taxon>
        <taxon>Euteleostomi</taxon>
        <taxon>Actinopterygii</taxon>
        <taxon>Neopterygii</taxon>
        <taxon>Teleostei</taxon>
        <taxon>Neoteleostei</taxon>
        <taxon>Acanthomorphata</taxon>
        <taxon>Eupercaria</taxon>
        <taxon>Perciformes</taxon>
        <taxon>Percoidei</taxon>
        <taxon>Percidae</taxon>
        <taxon>Etheostomatinae</taxon>
        <taxon>Etheostoma</taxon>
    </lineage>
</organism>
<dbReference type="PROSITE" id="PS50050">
    <property type="entry name" value="TNFR_NGFR_2"/>
    <property type="match status" value="1"/>
</dbReference>
<evidence type="ECO:0000256" key="1">
    <source>
        <dbReference type="PROSITE-ProRule" id="PRU00206"/>
    </source>
</evidence>
<evidence type="ECO:0000313" key="3">
    <source>
        <dbReference type="EMBL" id="KAA8591196.1"/>
    </source>
</evidence>
<feature type="non-terminal residue" evidence="3">
    <location>
        <position position="116"/>
    </location>
</feature>
<comment type="caution">
    <text evidence="1">Lacks conserved residue(s) required for the propagation of feature annotation.</text>
</comment>
<keyword evidence="1" id="KW-1015">Disulfide bond</keyword>
<dbReference type="GO" id="GO:0050829">
    <property type="term" value="P:defense response to Gram-negative bacterium"/>
    <property type="evidence" value="ECO:0007669"/>
    <property type="project" value="TreeGrafter"/>
</dbReference>
<name>A0A5J5DDD5_9PERO</name>
<dbReference type="Pfam" id="PF00020">
    <property type="entry name" value="TNFR_c6"/>
    <property type="match status" value="1"/>
</dbReference>
<reference evidence="3 4" key="1">
    <citation type="submission" date="2019-08" db="EMBL/GenBank/DDBJ databases">
        <title>A chromosome-level genome assembly, high-density linkage maps, and genome scans reveal the genomic architecture of hybrid incompatibilities underlying speciation via character displacement in darters (Percidae: Etheostominae).</title>
        <authorList>
            <person name="Moran R.L."/>
            <person name="Catchen J.M."/>
            <person name="Fuller R.C."/>
        </authorList>
    </citation>
    <scope>NUCLEOTIDE SEQUENCE [LARGE SCALE GENOMIC DNA]</scope>
    <source>
        <strain evidence="3">EspeVRDwgs_2016</strain>
        <tissue evidence="3">Muscle</tissue>
    </source>
</reference>
<comment type="caution">
    <text evidence="3">The sequence shown here is derived from an EMBL/GenBank/DDBJ whole genome shotgun (WGS) entry which is preliminary data.</text>
</comment>
<dbReference type="GO" id="GO:0002720">
    <property type="term" value="P:positive regulation of cytokine production involved in immune response"/>
    <property type="evidence" value="ECO:0007669"/>
    <property type="project" value="TreeGrafter"/>
</dbReference>
<dbReference type="EMBL" id="VOFY01000007">
    <property type="protein sequence ID" value="KAA8591196.1"/>
    <property type="molecule type" value="Genomic_DNA"/>
</dbReference>
<proteinExistence type="predicted"/>
<dbReference type="InterPro" id="IPR001368">
    <property type="entry name" value="TNFR/NGFR_Cys_rich_reg"/>
</dbReference>
<dbReference type="GO" id="GO:0046642">
    <property type="term" value="P:negative regulation of alpha-beta T cell proliferation"/>
    <property type="evidence" value="ECO:0007669"/>
    <property type="project" value="TreeGrafter"/>
</dbReference>
<feature type="disulfide bond" evidence="1">
    <location>
        <begin position="50"/>
        <end position="65"/>
    </location>
</feature>
<feature type="non-terminal residue" evidence="3">
    <location>
        <position position="1"/>
    </location>
</feature>
<dbReference type="PROSITE" id="PS00652">
    <property type="entry name" value="TNFR_NGFR_1"/>
    <property type="match status" value="2"/>
</dbReference>
<dbReference type="Gene3D" id="2.10.50.10">
    <property type="entry name" value="Tumor Necrosis Factor Receptor, subunit A, domain 2"/>
    <property type="match status" value="2"/>
</dbReference>
<dbReference type="SUPFAM" id="SSF57586">
    <property type="entry name" value="TNF receptor-like"/>
    <property type="match status" value="2"/>
</dbReference>
<feature type="repeat" description="TNFR-Cys" evidence="1">
    <location>
        <begin position="49"/>
        <end position="91"/>
    </location>
</feature>
<dbReference type="GO" id="GO:2000406">
    <property type="term" value="P:positive regulation of T cell migration"/>
    <property type="evidence" value="ECO:0007669"/>
    <property type="project" value="TreeGrafter"/>
</dbReference>
<protein>
    <recommendedName>
        <fullName evidence="2">TNFR-Cys domain-containing protein</fullName>
    </recommendedName>
</protein>
<dbReference type="Proteomes" id="UP000327493">
    <property type="component" value="Chromosome 7"/>
</dbReference>
<evidence type="ECO:0000313" key="4">
    <source>
        <dbReference type="Proteomes" id="UP000327493"/>
    </source>
</evidence>
<dbReference type="PANTHER" id="PTHR46838:SF1">
    <property type="entry name" value="TUMOR NECROSIS FACTOR RECEPTOR SUPERFAMILY MEMBER 14"/>
    <property type="match status" value="1"/>
</dbReference>
<evidence type="ECO:0000259" key="2">
    <source>
        <dbReference type="PROSITE" id="PS50050"/>
    </source>
</evidence>
<dbReference type="GO" id="GO:0009897">
    <property type="term" value="C:external side of plasma membrane"/>
    <property type="evidence" value="ECO:0007669"/>
    <property type="project" value="TreeGrafter"/>
</dbReference>
<keyword evidence="4" id="KW-1185">Reference proteome</keyword>
<dbReference type="GO" id="GO:0050830">
    <property type="term" value="P:defense response to Gram-positive bacterium"/>
    <property type="evidence" value="ECO:0007669"/>
    <property type="project" value="TreeGrafter"/>
</dbReference>
<accession>A0A5J5DDD5</accession>
<dbReference type="SMART" id="SM00208">
    <property type="entry name" value="TNFR"/>
    <property type="match status" value="2"/>
</dbReference>
<dbReference type="PANTHER" id="PTHR46838">
    <property type="entry name" value="TUMOR NECROSIS FACTOR RECEPTOR SUPERFAMILY MEMBER 14"/>
    <property type="match status" value="1"/>
</dbReference>
<dbReference type="AlphaFoldDB" id="A0A5J5DDD5"/>
<gene>
    <name evidence="3" type="ORF">FQN60_002139</name>
</gene>